<accession>A0A4R5Y1Y6</accession>
<dbReference type="Pfam" id="PF00196">
    <property type="entry name" value="GerE"/>
    <property type="match status" value="1"/>
</dbReference>
<evidence type="ECO:0000313" key="5">
    <source>
        <dbReference type="EMBL" id="TDL37487.1"/>
    </source>
</evidence>
<dbReference type="PROSITE" id="PS50043">
    <property type="entry name" value="HTH_LUXR_2"/>
    <property type="match status" value="1"/>
</dbReference>
<dbReference type="GO" id="GO:0003677">
    <property type="term" value="F:DNA binding"/>
    <property type="evidence" value="ECO:0007669"/>
    <property type="project" value="UniProtKB-KW"/>
</dbReference>
<comment type="caution">
    <text evidence="5">The sequence shown here is derived from an EMBL/GenBank/DDBJ whole genome shotgun (WGS) entry which is preliminary data.</text>
</comment>
<dbReference type="Gene3D" id="1.25.40.10">
    <property type="entry name" value="Tetratricopeptide repeat domain"/>
    <property type="match status" value="2"/>
</dbReference>
<sequence>MGDQLHEGTEALERADWAGARLAFEHVLDGGGAAGEAVAAEGLGLALWFEGRIAEGIAGRERAVAGLVAQRRFDDAARVAVWVADQHLIAGRPSAARGWLARAERAVEDTPTGTGHGWVAVGRAQQAASVEEQAEQAARALRIGRETGEEDLEIFALSLLGQAELTAGHREPGLRLLEEAMVAATAGRVRNVHTLGDTYCALVTACAEAEEWERAVEWCERVEDFARSHRAAPLLGVCRTVHADVLIATGHWSEAEEALESALATHARAIPELSVPALASLAELRIHQGRLREAEQLLSGREEHPSSLRALALLQIAEGRPHVAVSLLERGLSGTEGHAVRTTQLLAALVDATLATGDLRAAEAATESLHRIAGESGMRLGSARADLAAARLALATGDRSTAAELARRALRAFGAMAMPLDAALARLDLARSVMDGSPDLAREEVLAAQSVFRDLGASRELDAAARLLRELGGGTGPRPRNGGELTSREHEVLDLIALGMSNARIARALSISEKTAGHHVSRILMKLGVHNRAEAAAQAAGRGKDGESIGKG</sequence>
<evidence type="ECO:0000259" key="4">
    <source>
        <dbReference type="PROSITE" id="PS50043"/>
    </source>
</evidence>
<protein>
    <submittedName>
        <fullName evidence="5">Helix-turn-helix transcriptional regulator</fullName>
    </submittedName>
</protein>
<dbReference type="Gene3D" id="1.10.10.10">
    <property type="entry name" value="Winged helix-like DNA-binding domain superfamily/Winged helix DNA-binding domain"/>
    <property type="match status" value="1"/>
</dbReference>
<dbReference type="Proteomes" id="UP000295163">
    <property type="component" value="Unassembled WGS sequence"/>
</dbReference>
<feature type="domain" description="HTH luxR-type" evidence="4">
    <location>
        <begin position="478"/>
        <end position="543"/>
    </location>
</feature>
<dbReference type="SUPFAM" id="SSF46894">
    <property type="entry name" value="C-terminal effector domain of the bipartite response regulators"/>
    <property type="match status" value="1"/>
</dbReference>
<dbReference type="InterPro" id="IPR000792">
    <property type="entry name" value="Tscrpt_reg_LuxR_C"/>
</dbReference>
<name>A0A4R5Y1Y6_KOCRO</name>
<evidence type="ECO:0000256" key="1">
    <source>
        <dbReference type="ARBA" id="ARBA00023015"/>
    </source>
</evidence>
<dbReference type="EMBL" id="SMZT01000013">
    <property type="protein sequence ID" value="TDL37487.1"/>
    <property type="molecule type" value="Genomic_DNA"/>
</dbReference>
<reference evidence="5 6" key="1">
    <citation type="submission" date="2019-03" db="EMBL/GenBank/DDBJ databases">
        <title>Genome Sequencing and Assembly of Various Microbes Isolated from Partially Reclaimed Soil and Acid Mine Drainage (AMD) Site.</title>
        <authorList>
            <person name="Steinbock B."/>
            <person name="Bechtold R."/>
            <person name="Sevigny J.L."/>
            <person name="Thomas D."/>
            <person name="Cuthill L.R."/>
            <person name="Aveiro Johannsen E.J."/>
            <person name="Thomas K."/>
            <person name="Ghosh A."/>
        </authorList>
    </citation>
    <scope>NUCLEOTIDE SEQUENCE [LARGE SCALE GENOMIC DNA]</scope>
    <source>
        <strain evidence="5 6">S-A3</strain>
    </source>
</reference>
<dbReference type="SUPFAM" id="SSF48452">
    <property type="entry name" value="TPR-like"/>
    <property type="match status" value="1"/>
</dbReference>
<dbReference type="PANTHER" id="PTHR44688">
    <property type="entry name" value="DNA-BINDING TRANSCRIPTIONAL ACTIVATOR DEVR_DOSR"/>
    <property type="match status" value="1"/>
</dbReference>
<dbReference type="PRINTS" id="PR00038">
    <property type="entry name" value="HTHLUXR"/>
</dbReference>
<dbReference type="AlphaFoldDB" id="A0A4R5Y1Y6"/>
<organism evidence="5 6">
    <name type="scientific">Kocuria rosea</name>
    <name type="common">Deinococcus erythromyxa</name>
    <name type="synonym">Micrococcus rubens</name>
    <dbReference type="NCBI Taxonomy" id="1275"/>
    <lineage>
        <taxon>Bacteria</taxon>
        <taxon>Bacillati</taxon>
        <taxon>Actinomycetota</taxon>
        <taxon>Actinomycetes</taxon>
        <taxon>Micrococcales</taxon>
        <taxon>Micrococcaceae</taxon>
        <taxon>Kocuria</taxon>
    </lineage>
</organism>
<dbReference type="InterPro" id="IPR011990">
    <property type="entry name" value="TPR-like_helical_dom_sf"/>
</dbReference>
<evidence type="ECO:0000256" key="2">
    <source>
        <dbReference type="ARBA" id="ARBA00023125"/>
    </source>
</evidence>
<dbReference type="CDD" id="cd06170">
    <property type="entry name" value="LuxR_C_like"/>
    <property type="match status" value="1"/>
</dbReference>
<dbReference type="SMART" id="SM00421">
    <property type="entry name" value="HTH_LUXR"/>
    <property type="match status" value="1"/>
</dbReference>
<keyword evidence="3" id="KW-0804">Transcription</keyword>
<evidence type="ECO:0000313" key="6">
    <source>
        <dbReference type="Proteomes" id="UP000295163"/>
    </source>
</evidence>
<dbReference type="PANTHER" id="PTHR44688:SF16">
    <property type="entry name" value="DNA-BINDING TRANSCRIPTIONAL ACTIVATOR DEVR_DOSR"/>
    <property type="match status" value="1"/>
</dbReference>
<keyword evidence="2" id="KW-0238">DNA-binding</keyword>
<dbReference type="InterPro" id="IPR016032">
    <property type="entry name" value="Sig_transdc_resp-reg_C-effctor"/>
</dbReference>
<dbReference type="GO" id="GO:0006355">
    <property type="term" value="P:regulation of DNA-templated transcription"/>
    <property type="evidence" value="ECO:0007669"/>
    <property type="project" value="InterPro"/>
</dbReference>
<gene>
    <name evidence="5" type="ORF">E2R59_17965</name>
</gene>
<keyword evidence="1" id="KW-0805">Transcription regulation</keyword>
<evidence type="ECO:0000256" key="3">
    <source>
        <dbReference type="ARBA" id="ARBA00023163"/>
    </source>
</evidence>
<proteinExistence type="predicted"/>
<dbReference type="InterPro" id="IPR036388">
    <property type="entry name" value="WH-like_DNA-bd_sf"/>
</dbReference>